<sequence length="512" mass="57554">MAQLPIYDSEGEQLLMTRLWAPTIADDPEAFVLFAFPWGQHNTPLAKFKGPRTWQRKVLRQIAQHLKDNRGKVDMDAMRTAVASGRGIGKSALVSWLILWMLTTRIGASVIVSANSEAQLRSVTWGELTKWQAMVINNHWWEISATKLVPAKWVSELVERDLKKGTRYWGAEGKLWSEENPDAYAGVHNHDGMMLIFDEASGIPDAIWSVGAGFFTEPILDRYWFAFSNPRRNQGYFYECFHAKRAFWRTENIDSRDVEDTDKQVYEQIIAEYGEDSPQARVEVYGEFPSAGEDQFIGARAVDDAAGRPKYKDETAPIVVGVDPARGGADATVIVVRQGRDLVAIKRYHGEDTMTTVGRVIDAIEEYRPTLTVIDEGGLGYGILDRLKEQRYKVRGVNFGWKSSKPVMWGNKRAEMWGMMKEWLKTASIPNDRQLKADLTGPMKKPDSSGTIYLEGKKEMKSRGLASPDAADALAVTFAFPVAHRESSYDRATRGAPRVHQQATAATGWMGH</sequence>
<organism evidence="2">
    <name type="scientific">uncultured Caudovirales phage</name>
    <dbReference type="NCBI Taxonomy" id="2100421"/>
    <lineage>
        <taxon>Viruses</taxon>
        <taxon>Duplodnaviria</taxon>
        <taxon>Heunggongvirae</taxon>
        <taxon>Uroviricota</taxon>
        <taxon>Caudoviricetes</taxon>
        <taxon>Peduoviridae</taxon>
        <taxon>Maltschvirus</taxon>
        <taxon>Maltschvirus maltsch</taxon>
    </lineage>
</organism>
<gene>
    <name evidence="2" type="ORF">UFOVP169_28</name>
</gene>
<protein>
    <recommendedName>
        <fullName evidence="3">Terminase</fullName>
    </recommendedName>
</protein>
<proteinExistence type="predicted"/>
<reference evidence="2" key="1">
    <citation type="submission" date="2020-05" db="EMBL/GenBank/DDBJ databases">
        <authorList>
            <person name="Chiriac C."/>
            <person name="Salcher M."/>
            <person name="Ghai R."/>
            <person name="Kavagutti S V."/>
        </authorList>
    </citation>
    <scope>NUCLEOTIDE SEQUENCE</scope>
</reference>
<dbReference type="Gene3D" id="3.30.420.240">
    <property type="match status" value="1"/>
</dbReference>
<accession>A0A6J7WEL0</accession>
<evidence type="ECO:0000256" key="1">
    <source>
        <dbReference type="SAM" id="MobiDB-lite"/>
    </source>
</evidence>
<feature type="region of interest" description="Disordered" evidence="1">
    <location>
        <begin position="489"/>
        <end position="512"/>
    </location>
</feature>
<evidence type="ECO:0008006" key="3">
    <source>
        <dbReference type="Google" id="ProtNLM"/>
    </source>
</evidence>
<name>A0A6J7WEL0_9CAUD</name>
<dbReference type="InterPro" id="IPR027417">
    <property type="entry name" value="P-loop_NTPase"/>
</dbReference>
<dbReference type="EMBL" id="LR798219">
    <property type="protein sequence ID" value="CAB5194700.1"/>
    <property type="molecule type" value="Genomic_DNA"/>
</dbReference>
<dbReference type="Gene3D" id="3.40.50.300">
    <property type="entry name" value="P-loop containing nucleotide triphosphate hydrolases"/>
    <property type="match status" value="1"/>
</dbReference>
<evidence type="ECO:0000313" key="2">
    <source>
        <dbReference type="EMBL" id="CAB5194700.1"/>
    </source>
</evidence>